<reference evidence="2 3" key="1">
    <citation type="submission" date="2023-10" db="EMBL/GenBank/DDBJ databases">
        <title>Surface-active antibiotics is a multifunctional adaptation for post-fire microbes.</title>
        <authorList>
            <person name="Liu M.D."/>
            <person name="Du Y."/>
            <person name="Koupaei S.K."/>
            <person name="Kim N.R."/>
            <person name="Zhang W."/>
            <person name="Traxler M.F."/>
        </authorList>
    </citation>
    <scope>NUCLEOTIDE SEQUENCE [LARGE SCALE GENOMIC DNA]</scope>
    <source>
        <strain evidence="2 3">F3</strain>
    </source>
</reference>
<organism evidence="2 3">
    <name type="scientific">Paraburkholderia kirstenboschensis</name>
    <dbReference type="NCBI Taxonomy" id="1245436"/>
    <lineage>
        <taxon>Bacteria</taxon>
        <taxon>Pseudomonadati</taxon>
        <taxon>Pseudomonadota</taxon>
        <taxon>Betaproteobacteria</taxon>
        <taxon>Burkholderiales</taxon>
        <taxon>Burkholderiaceae</taxon>
        <taxon>Paraburkholderia</taxon>
    </lineage>
</organism>
<accession>A0ABZ0EQJ5</accession>
<evidence type="ECO:0000313" key="2">
    <source>
        <dbReference type="EMBL" id="WOD18632.1"/>
    </source>
</evidence>
<keyword evidence="3" id="KW-1185">Reference proteome</keyword>
<evidence type="ECO:0000259" key="1">
    <source>
        <dbReference type="Pfam" id="PF13304"/>
    </source>
</evidence>
<name>A0ABZ0EQJ5_9BURK</name>
<protein>
    <submittedName>
        <fullName evidence="2">AAA family ATPase</fullName>
    </submittedName>
</protein>
<dbReference type="SUPFAM" id="SSF52540">
    <property type="entry name" value="P-loop containing nucleoside triphosphate hydrolases"/>
    <property type="match status" value="1"/>
</dbReference>
<gene>
    <name evidence="2" type="ORF">RW095_38680</name>
</gene>
<dbReference type="Proteomes" id="UP001302652">
    <property type="component" value="Chromosome 1"/>
</dbReference>
<sequence length="135" mass="15027">MLFQETQIEQLSPGQRGALLLIFYLLVDKGRNPIILDQPEENLDNETVVSLLVPVLTEAKKRRQIIMVTHNPNLAVVCDAEQVIWSSFDRKNGSAISYVAGAIENPAINGHVVNVLEGTMPAFNNRRTKYHTVGC</sequence>
<evidence type="ECO:0000313" key="3">
    <source>
        <dbReference type="Proteomes" id="UP001302652"/>
    </source>
</evidence>
<dbReference type="Pfam" id="PF13304">
    <property type="entry name" value="AAA_21"/>
    <property type="match status" value="1"/>
</dbReference>
<dbReference type="InterPro" id="IPR003959">
    <property type="entry name" value="ATPase_AAA_core"/>
</dbReference>
<dbReference type="EMBL" id="CP136513">
    <property type="protein sequence ID" value="WOD18632.1"/>
    <property type="molecule type" value="Genomic_DNA"/>
</dbReference>
<feature type="domain" description="ATPase AAA-type core" evidence="1">
    <location>
        <begin position="5"/>
        <end position="74"/>
    </location>
</feature>
<dbReference type="Gene3D" id="3.40.50.300">
    <property type="entry name" value="P-loop containing nucleotide triphosphate hydrolases"/>
    <property type="match status" value="1"/>
</dbReference>
<dbReference type="InterPro" id="IPR027417">
    <property type="entry name" value="P-loop_NTPase"/>
</dbReference>
<proteinExistence type="predicted"/>